<feature type="transmembrane region" description="Helical" evidence="8">
    <location>
        <begin position="297"/>
        <end position="320"/>
    </location>
</feature>
<dbReference type="PANTHER" id="PTHR35578">
    <property type="entry name" value="PROLINE-RICH TRANSMEMBRANE PROTEIN 4-RELATED"/>
    <property type="match status" value="1"/>
</dbReference>
<dbReference type="STRING" id="10228.B3S017"/>
<feature type="transmembrane region" description="Helical" evidence="8">
    <location>
        <begin position="262"/>
        <end position="285"/>
    </location>
</feature>
<evidence type="ECO:0000256" key="8">
    <source>
        <dbReference type="SAM" id="Phobius"/>
    </source>
</evidence>
<dbReference type="EMBL" id="DS985246">
    <property type="protein sequence ID" value="EDV23930.1"/>
    <property type="molecule type" value="Genomic_DNA"/>
</dbReference>
<evidence type="ECO:0000313" key="10">
    <source>
        <dbReference type="EMBL" id="EDV23930.1"/>
    </source>
</evidence>
<dbReference type="InterPro" id="IPR052836">
    <property type="entry name" value="PRRT_domain-containing"/>
</dbReference>
<evidence type="ECO:0000256" key="4">
    <source>
        <dbReference type="ARBA" id="ARBA00022729"/>
    </source>
</evidence>
<dbReference type="InParanoid" id="B3S017"/>
<evidence type="ECO:0000256" key="2">
    <source>
        <dbReference type="ARBA" id="ARBA00022553"/>
    </source>
</evidence>
<name>B3S017_TRIAD</name>
<feature type="transmembrane region" description="Helical" evidence="8">
    <location>
        <begin position="109"/>
        <end position="133"/>
    </location>
</feature>
<feature type="transmembrane region" description="Helical" evidence="8">
    <location>
        <begin position="145"/>
        <end position="168"/>
    </location>
</feature>
<dbReference type="OrthoDB" id="10066605at2759"/>
<feature type="transmembrane region" description="Helical" evidence="8">
    <location>
        <begin position="34"/>
        <end position="54"/>
    </location>
</feature>
<feature type="region of interest" description="Disordered" evidence="7">
    <location>
        <begin position="324"/>
        <end position="348"/>
    </location>
</feature>
<keyword evidence="2" id="KW-0597">Phosphoprotein</keyword>
<dbReference type="eggNOG" id="ENOG502QU49">
    <property type="taxonomic scope" value="Eukaryota"/>
</dbReference>
<accession>B3S017</accession>
<evidence type="ECO:0000259" key="9">
    <source>
        <dbReference type="Pfam" id="PF25987"/>
    </source>
</evidence>
<evidence type="ECO:0000256" key="3">
    <source>
        <dbReference type="ARBA" id="ARBA00022692"/>
    </source>
</evidence>
<keyword evidence="3 8" id="KW-0812">Transmembrane</keyword>
<dbReference type="CTD" id="6755049"/>
<dbReference type="HOGENOM" id="CLU_807353_0_0_1"/>
<keyword evidence="5 8" id="KW-1133">Transmembrane helix</keyword>
<dbReference type="GeneID" id="6755049"/>
<feature type="transmembrane region" description="Helical" evidence="8">
    <location>
        <begin position="63"/>
        <end position="84"/>
    </location>
</feature>
<gene>
    <name evidence="10" type="ORF">TRIADDRAFT_57650</name>
</gene>
<organism evidence="10 11">
    <name type="scientific">Trichoplax adhaerens</name>
    <name type="common">Trichoplax reptans</name>
    <dbReference type="NCBI Taxonomy" id="10228"/>
    <lineage>
        <taxon>Eukaryota</taxon>
        <taxon>Metazoa</taxon>
        <taxon>Placozoa</taxon>
        <taxon>Uniplacotomia</taxon>
        <taxon>Trichoplacea</taxon>
        <taxon>Trichoplacidae</taxon>
        <taxon>Trichoplax</taxon>
    </lineage>
</organism>
<feature type="transmembrane region" description="Helical" evidence="8">
    <location>
        <begin position="174"/>
        <end position="197"/>
    </location>
</feature>
<dbReference type="Proteomes" id="UP000009022">
    <property type="component" value="Unassembled WGS sequence"/>
</dbReference>
<dbReference type="OMA" id="IAILMAD"/>
<dbReference type="PhylomeDB" id="B3S017"/>
<evidence type="ECO:0000256" key="7">
    <source>
        <dbReference type="SAM" id="MobiDB-lite"/>
    </source>
</evidence>
<comment type="subcellular location">
    <subcellularLocation>
        <location evidence="1">Membrane</location>
        <topology evidence="1">Multi-pass membrane protein</topology>
    </subcellularLocation>
</comment>
<evidence type="ECO:0000313" key="11">
    <source>
        <dbReference type="Proteomes" id="UP000009022"/>
    </source>
</evidence>
<keyword evidence="11" id="KW-1185">Reference proteome</keyword>
<keyword evidence="6 8" id="KW-0472">Membrane</keyword>
<proteinExistence type="predicted"/>
<dbReference type="InterPro" id="IPR059081">
    <property type="entry name" value="PRRT3-4"/>
</dbReference>
<keyword evidence="4" id="KW-0732">Signal</keyword>
<dbReference type="PANTHER" id="PTHR35578:SF6">
    <property type="entry name" value="PROLINE-RICH TRANSMEMBRANE PROTEIN 4"/>
    <property type="match status" value="1"/>
</dbReference>
<protein>
    <recommendedName>
        <fullName evidence="9">Proline-rich transmembrane protein 3/4 domain-containing protein</fullName>
    </recommendedName>
</protein>
<sequence>MACETETEVPEPNPHWVNSSLITAWSTAFQIHNYFFAACFLILTVYAGICLLTYGKVLFKKHFYFAINGMLLFLGIVRTCFLIIDPYESANALHRYGNETYMLPIGSRLLFGLGYPCLTSAFSLIFLAIFNCVRVKVVSPKIHRPVVIIAIVVIHFTIVLVADITTALCGNAKMLLVVCQSFFIIWGVILCTAYLVCGYRILAFTSRNSKTLVTLSASSTYFNIQEQSLQKKSISGKVSKAIITSTSFPKSIPKTVHKTLRITILTALLGLICVILNCYSLFGIYGVLAPPHFPDPWLWLIYQTMFRFFELSMAVVMAYTTNGSKKKRPKSSRSSFKTAADGLSASKA</sequence>
<dbReference type="KEGG" id="tad:TRIADDRAFT_57650"/>
<evidence type="ECO:0000256" key="1">
    <source>
        <dbReference type="ARBA" id="ARBA00004141"/>
    </source>
</evidence>
<reference evidence="10 11" key="1">
    <citation type="journal article" date="2008" name="Nature">
        <title>The Trichoplax genome and the nature of placozoans.</title>
        <authorList>
            <person name="Srivastava M."/>
            <person name="Begovic E."/>
            <person name="Chapman J."/>
            <person name="Putnam N.H."/>
            <person name="Hellsten U."/>
            <person name="Kawashima T."/>
            <person name="Kuo A."/>
            <person name="Mitros T."/>
            <person name="Salamov A."/>
            <person name="Carpenter M.L."/>
            <person name="Signorovitch A.Y."/>
            <person name="Moreno M.A."/>
            <person name="Kamm K."/>
            <person name="Grimwood J."/>
            <person name="Schmutz J."/>
            <person name="Shapiro H."/>
            <person name="Grigoriev I.V."/>
            <person name="Buss L.W."/>
            <person name="Schierwater B."/>
            <person name="Dellaporta S.L."/>
            <person name="Rokhsar D.S."/>
        </authorList>
    </citation>
    <scope>NUCLEOTIDE SEQUENCE [LARGE SCALE GENOMIC DNA]</scope>
    <source>
        <strain evidence="10 11">Grell-BS-1999</strain>
    </source>
</reference>
<dbReference type="Pfam" id="PF25987">
    <property type="entry name" value="PRRT3"/>
    <property type="match status" value="1"/>
</dbReference>
<evidence type="ECO:0000256" key="5">
    <source>
        <dbReference type="ARBA" id="ARBA00022989"/>
    </source>
</evidence>
<dbReference type="RefSeq" id="XP_002113456.1">
    <property type="nucleotide sequence ID" value="XM_002113420.1"/>
</dbReference>
<feature type="domain" description="Proline-rich transmembrane protein 3/4" evidence="9">
    <location>
        <begin position="3"/>
        <end position="333"/>
    </location>
</feature>
<evidence type="ECO:0000256" key="6">
    <source>
        <dbReference type="ARBA" id="ARBA00023136"/>
    </source>
</evidence>
<dbReference type="AlphaFoldDB" id="B3S017"/>